<dbReference type="Proteomes" id="UP000294947">
    <property type="component" value="Unassembled WGS sequence"/>
</dbReference>
<sequence>MTRNPAVPRKSGTGFPETPGPAGVITVVVLAWGWLPMAGAARTDEKPSKWRFLATKTSIYPQLFQRWDRELGTQFLPPGA</sequence>
<keyword evidence="2" id="KW-0472">Membrane</keyword>
<evidence type="ECO:0000256" key="1">
    <source>
        <dbReference type="SAM" id="MobiDB-lite"/>
    </source>
</evidence>
<dbReference type="RefSeq" id="WP_132491598.1">
    <property type="nucleotide sequence ID" value="NZ_SMKW01000053.1"/>
</dbReference>
<name>A0A4R4YBA8_9PSEU</name>
<proteinExistence type="predicted"/>
<organism evidence="3 4">
    <name type="scientific">Saccharopolyspora elongata</name>
    <dbReference type="NCBI Taxonomy" id="2530387"/>
    <lineage>
        <taxon>Bacteria</taxon>
        <taxon>Bacillati</taxon>
        <taxon>Actinomycetota</taxon>
        <taxon>Actinomycetes</taxon>
        <taxon>Pseudonocardiales</taxon>
        <taxon>Pseudonocardiaceae</taxon>
        <taxon>Saccharopolyspora</taxon>
    </lineage>
</organism>
<evidence type="ECO:0000313" key="4">
    <source>
        <dbReference type="Proteomes" id="UP000294947"/>
    </source>
</evidence>
<reference evidence="3 4" key="1">
    <citation type="submission" date="2019-03" db="EMBL/GenBank/DDBJ databases">
        <title>Draft genome sequences of novel Actinobacteria.</title>
        <authorList>
            <person name="Sahin N."/>
            <person name="Ay H."/>
            <person name="Saygin H."/>
        </authorList>
    </citation>
    <scope>NUCLEOTIDE SEQUENCE [LARGE SCALE GENOMIC DNA]</scope>
    <source>
        <strain evidence="3 4">7K502</strain>
    </source>
</reference>
<protein>
    <submittedName>
        <fullName evidence="3">Uncharacterized protein</fullName>
    </submittedName>
</protein>
<keyword evidence="2" id="KW-1133">Transmembrane helix</keyword>
<feature type="transmembrane region" description="Helical" evidence="2">
    <location>
        <begin position="20"/>
        <end position="41"/>
    </location>
</feature>
<evidence type="ECO:0000313" key="3">
    <source>
        <dbReference type="EMBL" id="TDD41918.1"/>
    </source>
</evidence>
<accession>A0A4R4YBA8</accession>
<dbReference type="EMBL" id="SMKW01000053">
    <property type="protein sequence ID" value="TDD41918.1"/>
    <property type="molecule type" value="Genomic_DNA"/>
</dbReference>
<evidence type="ECO:0000256" key="2">
    <source>
        <dbReference type="SAM" id="Phobius"/>
    </source>
</evidence>
<comment type="caution">
    <text evidence="3">The sequence shown here is derived from an EMBL/GenBank/DDBJ whole genome shotgun (WGS) entry which is preliminary data.</text>
</comment>
<gene>
    <name evidence="3" type="ORF">E1288_31170</name>
</gene>
<feature type="region of interest" description="Disordered" evidence="1">
    <location>
        <begin position="1"/>
        <end position="21"/>
    </location>
</feature>
<keyword evidence="4" id="KW-1185">Reference proteome</keyword>
<keyword evidence="2" id="KW-0812">Transmembrane</keyword>
<dbReference type="AlphaFoldDB" id="A0A4R4YBA8"/>